<dbReference type="Proteomes" id="UP000199203">
    <property type="component" value="Unassembled WGS sequence"/>
</dbReference>
<name>A0A1G7NTJ1_9FLAO</name>
<dbReference type="PRINTS" id="PR00069">
    <property type="entry name" value="ALDKETRDTASE"/>
</dbReference>
<dbReference type="EMBL" id="FNBH01000002">
    <property type="protein sequence ID" value="SDF76649.1"/>
    <property type="molecule type" value="Genomic_DNA"/>
</dbReference>
<dbReference type="InterPro" id="IPR036812">
    <property type="entry name" value="NAD(P)_OxRdtase_dom_sf"/>
</dbReference>
<dbReference type="RefSeq" id="WP_089873368.1">
    <property type="nucleotide sequence ID" value="NZ_FNBH01000002.1"/>
</dbReference>
<feature type="region of interest" description="Disordered" evidence="2">
    <location>
        <begin position="223"/>
        <end position="242"/>
    </location>
</feature>
<dbReference type="OrthoDB" id="9773828at2"/>
<sequence length="350" mass="39005">MEYRFLGKSGLRVPVLSFGTATFGGEGDFFKAWGNTQVDEAKNLINICLDAGVNLFDTADIYSDGKSEEVLGKAIEGISRDQLILSTKSTFTFGEGPNNQGSSRHHILKQIEGSLKRLGTDYIDVYHMHGFDGNTPIEETLKVLDELVTSGKVRYIAASNFSGWHLMKSIGISEKYGWNKYVAHQVYYSLANRDYEWELMPLGLDQNVGAIVWSPLASGRLSGKHGRNKPIPQDGRIAQGGSPVPEAVVQEEIFYNTVNALEEVAGEVGKTVAQVALNWLLQRPTVSSIIIGARNEEQLRQNLEAVGWNLTREQVEKLDKASEVPPTYPYWHQWKNKSLNPAPDFYSHLK</sequence>
<reference evidence="5" key="1">
    <citation type="submission" date="2016-10" db="EMBL/GenBank/DDBJ databases">
        <authorList>
            <person name="Varghese N."/>
            <person name="Submissions S."/>
        </authorList>
    </citation>
    <scope>NUCLEOTIDE SEQUENCE [LARGE SCALE GENOMIC DNA]</scope>
    <source>
        <strain evidence="5">DSM 19684</strain>
    </source>
</reference>
<keyword evidence="1" id="KW-0560">Oxidoreductase</keyword>
<proteinExistence type="predicted"/>
<dbReference type="GO" id="GO:0016491">
    <property type="term" value="F:oxidoreductase activity"/>
    <property type="evidence" value="ECO:0007669"/>
    <property type="project" value="UniProtKB-KW"/>
</dbReference>
<organism evidence="4 5">
    <name type="scientific">Epilithonimonas hungarica</name>
    <dbReference type="NCBI Taxonomy" id="454006"/>
    <lineage>
        <taxon>Bacteria</taxon>
        <taxon>Pseudomonadati</taxon>
        <taxon>Bacteroidota</taxon>
        <taxon>Flavobacteriia</taxon>
        <taxon>Flavobacteriales</taxon>
        <taxon>Weeksellaceae</taxon>
        <taxon>Chryseobacterium group</taxon>
        <taxon>Epilithonimonas</taxon>
    </lineage>
</organism>
<dbReference type="PANTHER" id="PTHR43364:SF18">
    <property type="entry name" value="OXIDOREDUCTASE"/>
    <property type="match status" value="1"/>
</dbReference>
<feature type="domain" description="NADP-dependent oxidoreductase" evidence="3">
    <location>
        <begin position="16"/>
        <end position="322"/>
    </location>
</feature>
<dbReference type="CDD" id="cd19091">
    <property type="entry name" value="AKR_PsAKR"/>
    <property type="match status" value="1"/>
</dbReference>
<dbReference type="PANTHER" id="PTHR43364">
    <property type="entry name" value="NADH-SPECIFIC METHYLGLYOXAL REDUCTASE-RELATED"/>
    <property type="match status" value="1"/>
</dbReference>
<evidence type="ECO:0000313" key="4">
    <source>
        <dbReference type="EMBL" id="SDF76649.1"/>
    </source>
</evidence>
<evidence type="ECO:0000256" key="1">
    <source>
        <dbReference type="ARBA" id="ARBA00023002"/>
    </source>
</evidence>
<dbReference type="InterPro" id="IPR020471">
    <property type="entry name" value="AKR"/>
</dbReference>
<evidence type="ECO:0000256" key="2">
    <source>
        <dbReference type="SAM" id="MobiDB-lite"/>
    </source>
</evidence>
<dbReference type="FunFam" id="3.20.20.100:FF:000004">
    <property type="entry name" value="Oxidoreductase, aldo/keto reductase"/>
    <property type="match status" value="1"/>
</dbReference>
<keyword evidence="5" id="KW-1185">Reference proteome</keyword>
<accession>A0A1G7NTJ1</accession>
<dbReference type="InterPro" id="IPR050523">
    <property type="entry name" value="AKR_Detox_Biosynth"/>
</dbReference>
<dbReference type="InterPro" id="IPR023210">
    <property type="entry name" value="NADP_OxRdtase_dom"/>
</dbReference>
<dbReference type="SUPFAM" id="SSF51430">
    <property type="entry name" value="NAD(P)-linked oxidoreductase"/>
    <property type="match status" value="1"/>
</dbReference>
<dbReference type="AlphaFoldDB" id="A0A1G7NTJ1"/>
<dbReference type="Gene3D" id="3.20.20.100">
    <property type="entry name" value="NADP-dependent oxidoreductase domain"/>
    <property type="match status" value="1"/>
</dbReference>
<dbReference type="Pfam" id="PF00248">
    <property type="entry name" value="Aldo_ket_red"/>
    <property type="match status" value="1"/>
</dbReference>
<evidence type="ECO:0000259" key="3">
    <source>
        <dbReference type="Pfam" id="PF00248"/>
    </source>
</evidence>
<dbReference type="GO" id="GO:0005829">
    <property type="term" value="C:cytosol"/>
    <property type="evidence" value="ECO:0007669"/>
    <property type="project" value="TreeGrafter"/>
</dbReference>
<evidence type="ECO:0000313" key="5">
    <source>
        <dbReference type="Proteomes" id="UP000199203"/>
    </source>
</evidence>
<gene>
    <name evidence="4" type="ORF">SAMN05421825_2063</name>
</gene>
<protein>
    <submittedName>
        <fullName evidence="4">Predicted oxidoreductase</fullName>
    </submittedName>
</protein>
<dbReference type="STRING" id="454006.SAMN05421825_2063"/>